<evidence type="ECO:0000259" key="4">
    <source>
        <dbReference type="PROSITE" id="PS51379"/>
    </source>
</evidence>
<evidence type="ECO:0000256" key="1">
    <source>
        <dbReference type="ARBA" id="ARBA00022723"/>
    </source>
</evidence>
<organism evidence="5 6">
    <name type="scientific">Geothermobacter ehrlichii</name>
    <dbReference type="NCBI Taxonomy" id="213224"/>
    <lineage>
        <taxon>Bacteria</taxon>
        <taxon>Pseudomonadati</taxon>
        <taxon>Thermodesulfobacteriota</taxon>
        <taxon>Desulfuromonadia</taxon>
        <taxon>Desulfuromonadales</taxon>
        <taxon>Geothermobacteraceae</taxon>
        <taxon>Geothermobacter</taxon>
    </lineage>
</organism>
<evidence type="ECO:0000256" key="3">
    <source>
        <dbReference type="ARBA" id="ARBA00023014"/>
    </source>
</evidence>
<feature type="domain" description="4Fe-4S ferredoxin-type" evidence="4">
    <location>
        <begin position="207"/>
        <end position="239"/>
    </location>
</feature>
<dbReference type="GO" id="GO:0051536">
    <property type="term" value="F:iron-sulfur cluster binding"/>
    <property type="evidence" value="ECO:0007669"/>
    <property type="project" value="UniProtKB-KW"/>
</dbReference>
<sequence length="328" mass="36194">MLKRLEEKDFLCLLERIAERWQLLVPQRMSDGSRLLLPWQGGLPVLAGPPLQRKPTEVFFPQLELLLELDDAGGVALPNPPEKPPALLGLDHLDLAGIAFLDRFFLSPPTDDAYLRRRRGALLVGVSGLAGAQGETLPPLEGECDLELILAPDGLLAHPHTARGTELLEGFAEAAPDKLAALDRNATELLPEILLKAARLLQEERVPEDFWEEIAARCIACGGCNFACPTCSCFGVQDRTFGKRTERSRLWDSCQLDAFMREASGHNPLGTETLRTRRRIYHKLVADPLRWGEPGCVACGRCDRACPTGIGMFALCEELVRTCDRHGS</sequence>
<dbReference type="PROSITE" id="PS00198">
    <property type="entry name" value="4FE4S_FER_1"/>
    <property type="match status" value="2"/>
</dbReference>
<evidence type="ECO:0000256" key="2">
    <source>
        <dbReference type="ARBA" id="ARBA00023004"/>
    </source>
</evidence>
<dbReference type="RefSeq" id="WP_148896726.1">
    <property type="nucleotide sequence ID" value="NZ_VNIB01000013.1"/>
</dbReference>
<gene>
    <name evidence="5" type="ORF">EDC39_11345</name>
</gene>
<comment type="caution">
    <text evidence="5">The sequence shown here is derived from an EMBL/GenBank/DDBJ whole genome shotgun (WGS) entry which is preliminary data.</text>
</comment>
<evidence type="ECO:0000313" key="5">
    <source>
        <dbReference type="EMBL" id="TYO96656.1"/>
    </source>
</evidence>
<proteinExistence type="predicted"/>
<dbReference type="SUPFAM" id="SSF46548">
    <property type="entry name" value="alpha-helical ferredoxin"/>
    <property type="match status" value="1"/>
</dbReference>
<dbReference type="InterPro" id="IPR017896">
    <property type="entry name" value="4Fe4S_Fe-S-bd"/>
</dbReference>
<keyword evidence="2" id="KW-0408">Iron</keyword>
<accession>A0A5D3WFL4</accession>
<dbReference type="PANTHER" id="PTHR40447:SF1">
    <property type="entry name" value="ANAEROBIC SULFITE REDUCTASE SUBUNIT A"/>
    <property type="match status" value="1"/>
</dbReference>
<keyword evidence="3" id="KW-0411">Iron-sulfur</keyword>
<reference evidence="5 6" key="1">
    <citation type="submission" date="2019-07" db="EMBL/GenBank/DDBJ databases">
        <title>Genomic Encyclopedia of Type Strains, Phase IV (KMG-IV): sequencing the most valuable type-strain genomes for metagenomic binning, comparative biology and taxonomic classification.</title>
        <authorList>
            <person name="Goeker M."/>
        </authorList>
    </citation>
    <scope>NUCLEOTIDE SEQUENCE [LARGE SCALE GENOMIC DNA]</scope>
    <source>
        <strain evidence="5 6">SS015</strain>
    </source>
</reference>
<dbReference type="EMBL" id="VNIB01000013">
    <property type="protein sequence ID" value="TYO96656.1"/>
    <property type="molecule type" value="Genomic_DNA"/>
</dbReference>
<dbReference type="PROSITE" id="PS51379">
    <property type="entry name" value="4FE4S_FER_2"/>
    <property type="match status" value="2"/>
</dbReference>
<keyword evidence="1" id="KW-0479">Metal-binding</keyword>
<dbReference type="Proteomes" id="UP000324159">
    <property type="component" value="Unassembled WGS sequence"/>
</dbReference>
<dbReference type="AlphaFoldDB" id="A0A5D3WFL4"/>
<feature type="domain" description="4Fe-4S ferredoxin-type" evidence="4">
    <location>
        <begin position="287"/>
        <end position="318"/>
    </location>
</feature>
<name>A0A5D3WFL4_9BACT</name>
<evidence type="ECO:0000313" key="6">
    <source>
        <dbReference type="Proteomes" id="UP000324159"/>
    </source>
</evidence>
<dbReference type="InterPro" id="IPR017900">
    <property type="entry name" value="4Fe4S_Fe_S_CS"/>
</dbReference>
<protein>
    <submittedName>
        <fullName evidence="5">4Fe-4S dicluster protein</fullName>
    </submittedName>
</protein>
<dbReference type="OrthoDB" id="9795302at2"/>
<keyword evidence="6" id="KW-1185">Reference proteome</keyword>
<dbReference type="GO" id="GO:0046872">
    <property type="term" value="F:metal ion binding"/>
    <property type="evidence" value="ECO:0007669"/>
    <property type="project" value="UniProtKB-KW"/>
</dbReference>
<dbReference type="PANTHER" id="PTHR40447">
    <property type="entry name" value="ANAEROBIC SULFITE REDUCTASE SUBUNIT A"/>
    <property type="match status" value="1"/>
</dbReference>
<dbReference type="Pfam" id="PF17179">
    <property type="entry name" value="Fer4_22"/>
    <property type="match status" value="1"/>
</dbReference>